<keyword evidence="5" id="KW-1185">Reference proteome</keyword>
<dbReference type="InterPro" id="IPR054545">
    <property type="entry name" value="ApeI-like"/>
</dbReference>
<gene>
    <name evidence="4" type="ORF">QEZ40_002085</name>
</gene>
<dbReference type="InterPro" id="IPR029069">
    <property type="entry name" value="HotDog_dom_sf"/>
</dbReference>
<protein>
    <submittedName>
        <fullName evidence="4">Hydroxymyristoyl-ACP dehydratase</fullName>
    </submittedName>
</protein>
<comment type="caution">
    <text evidence="4">The sequence shown here is derived from an EMBL/GenBank/DDBJ whole genome shotgun (WGS) entry which is preliminary data.</text>
</comment>
<sequence length="150" mass="16098">MSVTAGHRATGHPVHGALLDPEILAGEQARAVRNVPNTLDLFATHFPRFPILPGVLLVASAVDVAVLAAPPAEHGWRLGEATRVRWRRPVRPGDQVAILAELTGREGDDTLHFKIAATVDGQPVATVRQLTLVRRLPAPATVGESPKEQR</sequence>
<reference evidence="4 5" key="1">
    <citation type="submission" date="2023-05" db="EMBL/GenBank/DDBJ databases">
        <title>Sequencing and Assembly of Streptomyces sp. NP73.</title>
        <authorList>
            <person name="Konwar A.N."/>
            <person name="Saikia K."/>
            <person name="Thakur D."/>
        </authorList>
    </citation>
    <scope>NUCLEOTIDE SEQUENCE [LARGE SCALE GENOMIC DNA]</scope>
    <source>
        <strain evidence="4 5">NP73</strain>
    </source>
</reference>
<dbReference type="EMBL" id="JASITI010000019">
    <property type="protein sequence ID" value="MDK9497426.1"/>
    <property type="molecule type" value="Genomic_DNA"/>
</dbReference>
<dbReference type="InterPro" id="IPR013114">
    <property type="entry name" value="FabA_FabZ"/>
</dbReference>
<evidence type="ECO:0000256" key="2">
    <source>
        <dbReference type="ARBA" id="ARBA00023239"/>
    </source>
</evidence>
<feature type="domain" description="ApeI dehydratase-like" evidence="3">
    <location>
        <begin position="27"/>
        <end position="122"/>
    </location>
</feature>
<organism evidence="4 5">
    <name type="scientific">Streptomyces katrae</name>
    <dbReference type="NCBI Taxonomy" id="68223"/>
    <lineage>
        <taxon>Bacteria</taxon>
        <taxon>Bacillati</taxon>
        <taxon>Actinomycetota</taxon>
        <taxon>Actinomycetes</taxon>
        <taxon>Kitasatosporales</taxon>
        <taxon>Streptomycetaceae</taxon>
        <taxon>Streptomyces</taxon>
    </lineage>
</organism>
<accession>A0ABT7GUW5</accession>
<dbReference type="PANTHER" id="PTHR30272">
    <property type="entry name" value="3-HYDROXYACYL-[ACYL-CARRIER-PROTEIN] DEHYDRATASE"/>
    <property type="match status" value="1"/>
</dbReference>
<name>A0ABT7GUW5_9ACTN</name>
<evidence type="ECO:0000256" key="1">
    <source>
        <dbReference type="ARBA" id="ARBA00009174"/>
    </source>
</evidence>
<dbReference type="Pfam" id="PF22818">
    <property type="entry name" value="ApeI-like"/>
    <property type="match status" value="1"/>
</dbReference>
<proteinExistence type="inferred from homology"/>
<evidence type="ECO:0000259" key="3">
    <source>
        <dbReference type="Pfam" id="PF22818"/>
    </source>
</evidence>
<dbReference type="Gene3D" id="3.10.129.10">
    <property type="entry name" value="Hotdog Thioesterase"/>
    <property type="match status" value="1"/>
</dbReference>
<evidence type="ECO:0000313" key="4">
    <source>
        <dbReference type="EMBL" id="MDK9497426.1"/>
    </source>
</evidence>
<dbReference type="SUPFAM" id="SSF54637">
    <property type="entry name" value="Thioesterase/thiol ester dehydrase-isomerase"/>
    <property type="match status" value="1"/>
</dbReference>
<comment type="similarity">
    <text evidence="1">Belongs to the thioester dehydratase family. FabZ subfamily.</text>
</comment>
<dbReference type="PANTHER" id="PTHR30272:SF1">
    <property type="entry name" value="3-HYDROXYACYL-[ACYL-CARRIER-PROTEIN] DEHYDRATASE"/>
    <property type="match status" value="1"/>
</dbReference>
<keyword evidence="2" id="KW-0456">Lyase</keyword>
<dbReference type="Proteomes" id="UP001223390">
    <property type="component" value="Unassembled WGS sequence"/>
</dbReference>
<evidence type="ECO:0000313" key="5">
    <source>
        <dbReference type="Proteomes" id="UP001223390"/>
    </source>
</evidence>
<dbReference type="RefSeq" id="WP_125814740.1">
    <property type="nucleotide sequence ID" value="NZ_JASITI010000019.1"/>
</dbReference>